<evidence type="ECO:0000256" key="10">
    <source>
        <dbReference type="PROSITE-ProRule" id="PRU00042"/>
    </source>
</evidence>
<evidence type="ECO:0000256" key="7">
    <source>
        <dbReference type="ARBA" id="ARBA00023125"/>
    </source>
</evidence>
<dbReference type="GO" id="GO:0000981">
    <property type="term" value="F:DNA-binding transcription factor activity, RNA polymerase II-specific"/>
    <property type="evidence" value="ECO:0007669"/>
    <property type="project" value="TreeGrafter"/>
</dbReference>
<keyword evidence="14" id="KW-1185">Reference proteome</keyword>
<evidence type="ECO:0000256" key="8">
    <source>
        <dbReference type="ARBA" id="ARBA00023163"/>
    </source>
</evidence>
<feature type="region of interest" description="Disordered" evidence="11">
    <location>
        <begin position="397"/>
        <end position="448"/>
    </location>
</feature>
<dbReference type="PROSITE" id="PS50157">
    <property type="entry name" value="ZINC_FINGER_C2H2_2"/>
    <property type="match status" value="4"/>
</dbReference>
<proteinExistence type="predicted"/>
<evidence type="ECO:0000256" key="3">
    <source>
        <dbReference type="ARBA" id="ARBA00022737"/>
    </source>
</evidence>
<dbReference type="GO" id="GO:0008270">
    <property type="term" value="F:zinc ion binding"/>
    <property type="evidence" value="ECO:0007669"/>
    <property type="project" value="UniProtKB-KW"/>
</dbReference>
<keyword evidence="6" id="KW-0805">Transcription regulation</keyword>
<feature type="compositionally biased region" description="Basic and acidic residues" evidence="11">
    <location>
        <begin position="397"/>
        <end position="415"/>
    </location>
</feature>
<comment type="caution">
    <text evidence="13">The sequence shown here is derived from an EMBL/GenBank/DDBJ whole genome shotgun (WGS) entry which is preliminary data.</text>
</comment>
<keyword evidence="8" id="KW-0804">Transcription</keyword>
<evidence type="ECO:0000256" key="2">
    <source>
        <dbReference type="ARBA" id="ARBA00022723"/>
    </source>
</evidence>
<keyword evidence="4 10" id="KW-0863">Zinc-finger</keyword>
<reference evidence="14" key="1">
    <citation type="submission" date="2017-01" db="EMBL/GenBank/DDBJ databases">
        <title>Comparative genomics of anhydrobiosis in the tardigrade Hypsibius dujardini.</title>
        <authorList>
            <person name="Yoshida Y."/>
            <person name="Koutsovoulos G."/>
            <person name="Laetsch D."/>
            <person name="Stevens L."/>
            <person name="Kumar S."/>
            <person name="Horikawa D."/>
            <person name="Ishino K."/>
            <person name="Komine S."/>
            <person name="Tomita M."/>
            <person name="Blaxter M."/>
            <person name="Arakawa K."/>
        </authorList>
    </citation>
    <scope>NUCLEOTIDE SEQUENCE [LARGE SCALE GENOMIC DNA]</scope>
    <source>
        <strain evidence="14">Z151</strain>
    </source>
</reference>
<dbReference type="PROSITE" id="PS00028">
    <property type="entry name" value="ZINC_FINGER_C2H2_1"/>
    <property type="match status" value="3"/>
</dbReference>
<protein>
    <submittedName>
        <fullName evidence="13">Polycomb protein PHO</fullName>
    </submittedName>
</protein>
<evidence type="ECO:0000256" key="9">
    <source>
        <dbReference type="ARBA" id="ARBA00023242"/>
    </source>
</evidence>
<evidence type="ECO:0000256" key="4">
    <source>
        <dbReference type="ARBA" id="ARBA00022771"/>
    </source>
</evidence>
<keyword evidence="3" id="KW-0677">Repeat</keyword>
<name>A0A1W0X4A5_HYPEX</name>
<evidence type="ECO:0000256" key="5">
    <source>
        <dbReference type="ARBA" id="ARBA00022833"/>
    </source>
</evidence>
<dbReference type="PANTHER" id="PTHR14003:SF19">
    <property type="entry name" value="YY2 TRANSCRIPTION FACTOR"/>
    <property type="match status" value="1"/>
</dbReference>
<gene>
    <name evidence="13" type="ORF">BV898_03842</name>
</gene>
<dbReference type="EMBL" id="MTYJ01000018">
    <property type="protein sequence ID" value="OQV22345.1"/>
    <property type="molecule type" value="Genomic_DNA"/>
</dbReference>
<feature type="compositionally biased region" description="Basic residues" evidence="11">
    <location>
        <begin position="219"/>
        <end position="228"/>
    </location>
</feature>
<dbReference type="GO" id="GO:0000978">
    <property type="term" value="F:RNA polymerase II cis-regulatory region sequence-specific DNA binding"/>
    <property type="evidence" value="ECO:0007669"/>
    <property type="project" value="TreeGrafter"/>
</dbReference>
<dbReference type="InterPro" id="IPR036236">
    <property type="entry name" value="Znf_C2H2_sf"/>
</dbReference>
<feature type="domain" description="C2H2-type" evidence="12">
    <location>
        <begin position="284"/>
        <end position="311"/>
    </location>
</feature>
<sequence>MDELGLWNSGAMHDPLLSEYNRESPSNGHGSPGGLDQNSQSSSYLDMPEENPDPVEDHLHLDSLHDDSDLDLSLFRMKKARLDSLLVEKMGGLEGEDASGGGGGGGVKRKRERPPKEAPTTTSSKVSSVKKNFNIAAGGISRKWVQVECDQEVLFGTCFKKKVWVREDWPEGKKLERLRGFVWTEDIFQQSARGDFAIIEQPRNIRIPEFGEDVGGQPIKKKKKKKKKSTPEPPEVAQAMCDLQAYGKTLDDGSAVCTYPGCNKQFANISSFRKHRKSHAPKCHTCEVCGRSFTENSKLRRHYVVHTGEKPFQCSFEGCGKRFSLDHNLRTHMRIHNGIRPYACPFDGCTKAFTQSTNLKTHIITHDKPLSGKSSAMGLDFLSSPTMASPADLEHSRFETLDPAEAQHESFKGEQVEENSQSGGSSDEEEGDDDDNGPEEEEDDEMEA</sequence>
<keyword evidence="7" id="KW-0238">DNA-binding</keyword>
<feature type="compositionally biased region" description="Acidic residues" evidence="11">
    <location>
        <begin position="426"/>
        <end position="448"/>
    </location>
</feature>
<keyword evidence="5" id="KW-0862">Zinc</keyword>
<dbReference type="OrthoDB" id="10264072at2759"/>
<feature type="domain" description="C2H2-type" evidence="12">
    <location>
        <begin position="255"/>
        <end position="280"/>
    </location>
</feature>
<feature type="domain" description="C2H2-type" evidence="12">
    <location>
        <begin position="342"/>
        <end position="366"/>
    </location>
</feature>
<evidence type="ECO:0000256" key="1">
    <source>
        <dbReference type="ARBA" id="ARBA00004123"/>
    </source>
</evidence>
<dbReference type="Proteomes" id="UP000192578">
    <property type="component" value="Unassembled WGS sequence"/>
</dbReference>
<feature type="region of interest" description="Disordered" evidence="11">
    <location>
        <begin position="1"/>
        <end position="62"/>
    </location>
</feature>
<comment type="subcellular location">
    <subcellularLocation>
        <location evidence="1">Nucleus</location>
    </subcellularLocation>
</comment>
<organism evidence="13 14">
    <name type="scientific">Hypsibius exemplaris</name>
    <name type="common">Freshwater tardigrade</name>
    <dbReference type="NCBI Taxonomy" id="2072580"/>
    <lineage>
        <taxon>Eukaryota</taxon>
        <taxon>Metazoa</taxon>
        <taxon>Ecdysozoa</taxon>
        <taxon>Tardigrada</taxon>
        <taxon>Eutardigrada</taxon>
        <taxon>Parachela</taxon>
        <taxon>Hypsibioidea</taxon>
        <taxon>Hypsibiidae</taxon>
        <taxon>Hypsibius</taxon>
    </lineage>
</organism>
<accession>A0A1W0X4A5</accession>
<keyword evidence="9" id="KW-0539">Nucleus</keyword>
<evidence type="ECO:0000256" key="11">
    <source>
        <dbReference type="SAM" id="MobiDB-lite"/>
    </source>
</evidence>
<dbReference type="GO" id="GO:0031519">
    <property type="term" value="C:PcG protein complex"/>
    <property type="evidence" value="ECO:0007669"/>
    <property type="project" value="TreeGrafter"/>
</dbReference>
<dbReference type="FunFam" id="3.30.160.60:FF:000646">
    <property type="entry name" value="Myeloid zinc finger 1"/>
    <property type="match status" value="1"/>
</dbReference>
<dbReference type="AlphaFoldDB" id="A0A1W0X4A5"/>
<evidence type="ECO:0000313" key="14">
    <source>
        <dbReference type="Proteomes" id="UP000192578"/>
    </source>
</evidence>
<dbReference type="SMART" id="SM00355">
    <property type="entry name" value="ZnF_C2H2"/>
    <property type="match status" value="4"/>
</dbReference>
<evidence type="ECO:0000313" key="13">
    <source>
        <dbReference type="EMBL" id="OQV22345.1"/>
    </source>
</evidence>
<keyword evidence="2" id="KW-0479">Metal-binding</keyword>
<dbReference type="InterPro" id="IPR013087">
    <property type="entry name" value="Znf_C2H2_type"/>
</dbReference>
<dbReference type="GO" id="GO:0005667">
    <property type="term" value="C:transcription regulator complex"/>
    <property type="evidence" value="ECO:0007669"/>
    <property type="project" value="TreeGrafter"/>
</dbReference>
<dbReference type="Gene3D" id="3.30.160.60">
    <property type="entry name" value="Classic Zinc Finger"/>
    <property type="match status" value="4"/>
</dbReference>
<feature type="region of interest" description="Disordered" evidence="11">
    <location>
        <begin position="92"/>
        <end position="126"/>
    </location>
</feature>
<feature type="region of interest" description="Disordered" evidence="11">
    <location>
        <begin position="209"/>
        <end position="234"/>
    </location>
</feature>
<feature type="domain" description="C2H2-type" evidence="12">
    <location>
        <begin position="312"/>
        <end position="341"/>
    </location>
</feature>
<dbReference type="Pfam" id="PF00096">
    <property type="entry name" value="zf-C2H2"/>
    <property type="match status" value="3"/>
</dbReference>
<dbReference type="FunFam" id="3.30.160.60:FF:000104">
    <property type="entry name" value="Transcriptional repressor protein YY1"/>
    <property type="match status" value="1"/>
</dbReference>
<dbReference type="SUPFAM" id="SSF57667">
    <property type="entry name" value="beta-beta-alpha zinc fingers"/>
    <property type="match status" value="3"/>
</dbReference>
<dbReference type="GO" id="GO:0000785">
    <property type="term" value="C:chromatin"/>
    <property type="evidence" value="ECO:0007669"/>
    <property type="project" value="TreeGrafter"/>
</dbReference>
<evidence type="ECO:0000259" key="12">
    <source>
        <dbReference type="PROSITE" id="PS50157"/>
    </source>
</evidence>
<evidence type="ECO:0000256" key="6">
    <source>
        <dbReference type="ARBA" id="ARBA00023015"/>
    </source>
</evidence>
<dbReference type="PANTHER" id="PTHR14003">
    <property type="entry name" value="TRANSCRIPTIONAL REPRESSOR PROTEIN YY"/>
    <property type="match status" value="1"/>
</dbReference>
<dbReference type="FunFam" id="3.30.160.60:FF:000163">
    <property type="entry name" value="transcriptional repressor protein YY1"/>
    <property type="match status" value="1"/>
</dbReference>